<dbReference type="GO" id="GO:0010032">
    <property type="term" value="P:meiotic chromosome condensation"/>
    <property type="evidence" value="ECO:0007669"/>
    <property type="project" value="TreeGrafter"/>
</dbReference>
<evidence type="ECO:0000259" key="8">
    <source>
        <dbReference type="Pfam" id="PF12717"/>
    </source>
</evidence>
<dbReference type="GO" id="GO:0000779">
    <property type="term" value="C:condensed chromosome, centromeric region"/>
    <property type="evidence" value="ECO:0007669"/>
    <property type="project" value="TreeGrafter"/>
</dbReference>
<proteinExistence type="predicted"/>
<evidence type="ECO:0000313" key="10">
    <source>
        <dbReference type="EMBL" id="KAG2433029.1"/>
    </source>
</evidence>
<keyword evidence="11" id="KW-1185">Reference proteome</keyword>
<dbReference type="InterPro" id="IPR016024">
    <property type="entry name" value="ARM-type_fold"/>
</dbReference>
<evidence type="ECO:0000256" key="2">
    <source>
        <dbReference type="ARBA" id="ARBA00022618"/>
    </source>
</evidence>
<evidence type="ECO:0000256" key="5">
    <source>
        <dbReference type="ARBA" id="ARBA00023306"/>
    </source>
</evidence>
<protein>
    <recommendedName>
        <fullName evidence="12">Condensin complex subunit 1</fullName>
    </recommendedName>
</protein>
<evidence type="ECO:0000256" key="3">
    <source>
        <dbReference type="ARBA" id="ARBA00022776"/>
    </source>
</evidence>
<dbReference type="GO" id="GO:0005634">
    <property type="term" value="C:nucleus"/>
    <property type="evidence" value="ECO:0007669"/>
    <property type="project" value="UniProtKB-SubCell"/>
</dbReference>
<dbReference type="PANTHER" id="PTHR14222:SF2">
    <property type="entry name" value="CONDENSIN COMPLEX SUBUNIT 1"/>
    <property type="match status" value="1"/>
</dbReference>
<dbReference type="Pfam" id="PF12717">
    <property type="entry name" value="Cnd1"/>
    <property type="match status" value="1"/>
</dbReference>
<dbReference type="GO" id="GO:0000796">
    <property type="term" value="C:condensin complex"/>
    <property type="evidence" value="ECO:0007669"/>
    <property type="project" value="TreeGrafter"/>
</dbReference>
<dbReference type="GO" id="GO:0051301">
    <property type="term" value="P:cell division"/>
    <property type="evidence" value="ECO:0007669"/>
    <property type="project" value="UniProtKB-KW"/>
</dbReference>
<keyword evidence="3" id="KW-0498">Mitosis</keyword>
<dbReference type="InterPro" id="IPR026971">
    <property type="entry name" value="CND1/NCAPD3"/>
</dbReference>
<evidence type="ECO:0000256" key="7">
    <source>
        <dbReference type="SAM" id="MobiDB-lite"/>
    </source>
</evidence>
<dbReference type="InterPro" id="IPR032682">
    <property type="entry name" value="Cnd1_C"/>
</dbReference>
<dbReference type="InterPro" id="IPR024324">
    <property type="entry name" value="Condensin_cplx_su1_N"/>
</dbReference>
<feature type="domain" description="Condensin complex subunit 1 N-terminal" evidence="9">
    <location>
        <begin position="75"/>
        <end position="244"/>
    </location>
</feature>
<dbReference type="GO" id="GO:0007076">
    <property type="term" value="P:mitotic chromosome condensation"/>
    <property type="evidence" value="ECO:0007669"/>
    <property type="project" value="InterPro"/>
</dbReference>
<keyword evidence="6" id="KW-0175">Coiled coil</keyword>
<dbReference type="PANTHER" id="PTHR14222">
    <property type="entry name" value="CONDENSIN"/>
    <property type="match status" value="1"/>
</dbReference>
<feature type="compositionally biased region" description="Gly residues" evidence="7">
    <location>
        <begin position="1613"/>
        <end position="1622"/>
    </location>
</feature>
<evidence type="ECO:0000313" key="11">
    <source>
        <dbReference type="Proteomes" id="UP000650467"/>
    </source>
</evidence>
<dbReference type="OrthoDB" id="436262at2759"/>
<dbReference type="Pfam" id="PF12922">
    <property type="entry name" value="Cnd1_N"/>
    <property type="match status" value="1"/>
</dbReference>
<gene>
    <name evidence="10" type="ORF">HXX76_008756</name>
</gene>
<evidence type="ECO:0000256" key="4">
    <source>
        <dbReference type="ARBA" id="ARBA00023242"/>
    </source>
</evidence>
<sequence>MAVFKIPRKLEDLEKEKPGQLCAPDPSCNDPEEACERCITKLEQAPLGLVNDQETFECAYVAVRDLAKVQAPELVKQLAVSMCKNLHTVAASGLQELGEHQYEKGNPAVVEHLSAVHAYTFFLSQIMQHSQASVVEAVKADALNKGAAGKKGRGKAKGAAADDGDGGAAELWYDISGRIARVLVSLLRADLDGVLYRVPTEKSSLLNLVVQAVGRCLGDPGVLKQTKLLGCCHEVLLLTATKHPNCTDAIEFVSSGLASLWKTHDHGVAVAVDLAVAAAKAGCSAPTRLGKALVGKFCEVSPEEYDEASKRGERDIAPVRRAGQLLASMAEKLPEVIHDKMSQLVNYLGCQSADTIRKHLVDCMGALTRYYMGRQANEAGNLALLTSRTNVAAMLLARANDKNAHVRKAVMNNIMELVEGRMWGHDILERTAEVAISRLEDSSLVAGAALELLTRMVECYSSLGGKLAEGLLMENVSKLEAQLEGMEPDDVGPDGEEGAGANAAMWDQGGALDAAATQAQASIIEPTQVDGDAAAPAAKRIDLTYSQIKLLLAILNAELGLARQLTAALPEVEAQLASDSAGVVESAIKLLTLLRRVQLEGVEDAWRRVWHMVFSNSEKVRNTVSDAFNTMISPETEPKDKVGRLRERINRLLPMMGGLDQRDTQALEELLRLALQRGDIAADTARQAVKYLHMHIQKAGVLEKTGCDEFVKACSETRRLSLLCAMLTRHAPDEVVVEAGMVVGMLKTAHVVLKDAVLVRDLAAILGELAAPPHRALHERGAPPGQSLVFSDALANLYSVLLSSYLPEAGGGWAAAAQAAIGAIYTIFPNPHVLLEPLLKELAEMIGASSGHCSAVLLTRAVFIVGCVATQQLALVDKLAKQVRKERTDREKAAAAGGQKGGEDDMDAQLGTGQARDAALDALQEELEAVLLRPGAGLVADWGGLVSGLCHRPDLLAADVALAAAALGALCKLMALDGAYCEANCSVFFTRLTGRGNVKLPTDVRCSMLVALGDLGRRHPNVVEPWTVRMFECLRDEPGEEEVARTCLRILAHLILSDMTKPKGHMAQVARCLVARDPAAKHLALQLFNSLAAKQAKGGKNQVMQYLPEIISDATRGQPMAEQDFKAMMQRLLGYIKQDKLTEQIKVRLVERMENVVVGTPTAAAAAAAPSDAQPAPSTAASQPAASASQPAASAAAMSTGAGEAADSAAAGTAASDGGGSGGGCSAAHMEAAVREWRGIAACLDMVPYSEKGLRMIMERFKCYKHTLGDEQVYRIFKGIAEHGRKGNRSPELKQEVAEYESRLEEAHNTLREEQMAYMAKVEAERAAAEADASAAAADANKVEEAAAAAAAAGAEETEAAGAESAAGGQEGDLAQMEEEDEESAPSPVPVAQAAPGQQSTAGDKRGGAAADAGQEESEDEGEEEDEDDDRTEAPASEGEGEEEGEEYADCDDGDEEGEDAMDMDVDMEDTEWQEVRETSAVSTPPSRRGSALASGAGGGGRAAAGRHDSATSAPTPLAHGAAAGTPMAITPAPGGASDGGDDGDDMAWSPAPAIAASLAAAAGAAAAPPQQQQRQPAPPAQQENVAPFGGFRIKPDPEAQLQQQQGPLGPMPGFGAGGGSVVLGVRIKPDPDARAR</sequence>
<feature type="compositionally biased region" description="Low complexity" evidence="7">
    <location>
        <begin position="1390"/>
        <end position="1413"/>
    </location>
</feature>
<feature type="compositionally biased region" description="Acidic residues" evidence="7">
    <location>
        <begin position="1439"/>
        <end position="1473"/>
    </location>
</feature>
<dbReference type="Proteomes" id="UP000650467">
    <property type="component" value="Unassembled WGS sequence"/>
</dbReference>
<dbReference type="SUPFAM" id="SSF48371">
    <property type="entry name" value="ARM repeat"/>
    <property type="match status" value="1"/>
</dbReference>
<feature type="coiled-coil region" evidence="6">
    <location>
        <begin position="1290"/>
        <end position="1339"/>
    </location>
</feature>
<feature type="region of interest" description="Disordered" evidence="7">
    <location>
        <begin position="1350"/>
        <end position="1637"/>
    </location>
</feature>
<feature type="compositionally biased region" description="Basic and acidic residues" evidence="7">
    <location>
        <begin position="1628"/>
        <end position="1637"/>
    </location>
</feature>
<comment type="caution">
    <text evidence="10">The sequence shown here is derived from an EMBL/GenBank/DDBJ whole genome shotgun (WGS) entry which is preliminary data.</text>
</comment>
<comment type="subcellular location">
    <subcellularLocation>
        <location evidence="1">Nucleus</location>
    </subcellularLocation>
</comment>
<evidence type="ECO:0000256" key="6">
    <source>
        <dbReference type="SAM" id="Coils"/>
    </source>
</evidence>
<dbReference type="EMBL" id="JAEHOC010000020">
    <property type="protein sequence ID" value="KAG2433029.1"/>
    <property type="molecule type" value="Genomic_DNA"/>
</dbReference>
<keyword evidence="4" id="KW-0539">Nucleus</keyword>
<feature type="domain" description="Condensin complex subunit 1 C-terminal" evidence="8">
    <location>
        <begin position="1004"/>
        <end position="1155"/>
    </location>
</feature>
<evidence type="ECO:0000256" key="1">
    <source>
        <dbReference type="ARBA" id="ARBA00004123"/>
    </source>
</evidence>
<feature type="compositionally biased region" description="Low complexity" evidence="7">
    <location>
        <begin position="1551"/>
        <end position="1576"/>
    </location>
</feature>
<dbReference type="GO" id="GO:0042393">
    <property type="term" value="F:histone binding"/>
    <property type="evidence" value="ECO:0007669"/>
    <property type="project" value="TreeGrafter"/>
</dbReference>
<evidence type="ECO:0000259" key="9">
    <source>
        <dbReference type="Pfam" id="PF12922"/>
    </source>
</evidence>
<feature type="compositionally biased region" description="Low complexity" evidence="7">
    <location>
        <begin position="1350"/>
        <end position="1367"/>
    </location>
</feature>
<keyword evidence="2" id="KW-0132">Cell division</keyword>
<keyword evidence="5" id="KW-0131">Cell cycle</keyword>
<name>A0A835STQ1_CHLIN</name>
<reference evidence="10" key="1">
    <citation type="journal article" date="2020" name="bioRxiv">
        <title>Comparative genomics of Chlamydomonas.</title>
        <authorList>
            <person name="Craig R.J."/>
            <person name="Hasan A.R."/>
            <person name="Ness R.W."/>
            <person name="Keightley P.D."/>
        </authorList>
    </citation>
    <scope>NUCLEOTIDE SEQUENCE</scope>
    <source>
        <strain evidence="10">SAG 7.73</strain>
    </source>
</reference>
<feature type="region of interest" description="Disordered" evidence="7">
    <location>
        <begin position="1168"/>
        <end position="1187"/>
    </location>
</feature>
<feature type="compositionally biased region" description="Low complexity" evidence="7">
    <location>
        <begin position="1601"/>
        <end position="1612"/>
    </location>
</feature>
<evidence type="ECO:0008006" key="12">
    <source>
        <dbReference type="Google" id="ProtNLM"/>
    </source>
</evidence>
<feature type="compositionally biased region" description="Acidic residues" evidence="7">
    <location>
        <begin position="1414"/>
        <end position="1431"/>
    </location>
</feature>
<accession>A0A835STQ1</accession>
<organism evidence="10 11">
    <name type="scientific">Chlamydomonas incerta</name>
    <dbReference type="NCBI Taxonomy" id="51695"/>
    <lineage>
        <taxon>Eukaryota</taxon>
        <taxon>Viridiplantae</taxon>
        <taxon>Chlorophyta</taxon>
        <taxon>core chlorophytes</taxon>
        <taxon>Chlorophyceae</taxon>
        <taxon>CS clade</taxon>
        <taxon>Chlamydomonadales</taxon>
        <taxon>Chlamydomonadaceae</taxon>
        <taxon>Chlamydomonas</taxon>
    </lineage>
</organism>